<dbReference type="RefSeq" id="WP_398692009.1">
    <property type="nucleotide sequence ID" value="NZ_AP035884.1"/>
</dbReference>
<dbReference type="InterPro" id="IPR022291">
    <property type="entry name" value="Bacteriocin_synth_cyclodeHase"/>
</dbReference>
<evidence type="ECO:0000256" key="1">
    <source>
        <dbReference type="SAM" id="MobiDB-lite"/>
    </source>
</evidence>
<evidence type="ECO:0000313" key="2">
    <source>
        <dbReference type="EMBL" id="BFP51286.1"/>
    </source>
</evidence>
<accession>A0AB33K979</accession>
<proteinExistence type="predicted"/>
<dbReference type="AlphaFoldDB" id="A0AB33K979"/>
<sequence length="194" mass="21246">MSASDRATPAILPIGDFGQAVAQRLRRLVSDPVDIIDVDDVAATGRPVVMAAWRESASVSEALDLSHVPWWLPVVFTHPVVRIGPVFSRDLPGCHACLAGRELSASGNPDHTRSLWDRYDEDQAAGPAGFLPQHAAVAAGLTLSVMAKRRRPLRQLHTYHVLTNAVRTHHFSPGSTCSRWSRHNDGHRTTEGER</sequence>
<feature type="region of interest" description="Disordered" evidence="1">
    <location>
        <begin position="171"/>
        <end position="194"/>
    </location>
</feature>
<dbReference type="KEGG" id="stcm:SCMC78_10930"/>
<name>A0AB33K979_9ACTN</name>
<dbReference type="Gene3D" id="3.40.50.720">
    <property type="entry name" value="NAD(P)-binding Rossmann-like Domain"/>
    <property type="match status" value="1"/>
</dbReference>
<feature type="compositionally biased region" description="Basic and acidic residues" evidence="1">
    <location>
        <begin position="182"/>
        <end position="194"/>
    </location>
</feature>
<dbReference type="EMBL" id="AP035884">
    <property type="protein sequence ID" value="BFP51286.1"/>
    <property type="molecule type" value="Genomic_DNA"/>
</dbReference>
<gene>
    <name evidence="2" type="ORF">SCMC78_10930</name>
</gene>
<protein>
    <recommendedName>
        <fullName evidence="3">Bacteriocin biosynthesis cyclodehydratase domain-containing protein</fullName>
    </recommendedName>
</protein>
<evidence type="ECO:0008006" key="3">
    <source>
        <dbReference type="Google" id="ProtNLM"/>
    </source>
</evidence>
<dbReference type="NCBIfam" id="TIGR03882">
    <property type="entry name" value="cyclo_dehyd_2"/>
    <property type="match status" value="1"/>
</dbReference>
<organism evidence="2">
    <name type="scientific">Streptomyces sp. CMC78</name>
    <dbReference type="NCBI Taxonomy" id="3231512"/>
    <lineage>
        <taxon>Bacteria</taxon>
        <taxon>Bacillati</taxon>
        <taxon>Actinomycetota</taxon>
        <taxon>Actinomycetes</taxon>
        <taxon>Kitasatosporales</taxon>
        <taxon>Streptomycetaceae</taxon>
        <taxon>Streptomyces</taxon>
    </lineage>
</organism>
<reference evidence="2" key="1">
    <citation type="submission" date="2024-07" db="EMBL/GenBank/DDBJ databases">
        <title>Complete genome sequences of cellulolytic bacteria, Kitasatospora sp. CMC57 and Streptomyces sp. CMC78, isolated from Japanese agricultural soil.</title>
        <authorList>
            <person name="Hashimoto T."/>
            <person name="Ito M."/>
            <person name="Iwamoto M."/>
            <person name="Fukahori D."/>
            <person name="Shoda T."/>
            <person name="Sakoda M."/>
            <person name="Morohoshi T."/>
            <person name="Mitsuboshi M."/>
            <person name="Nishizawa T."/>
        </authorList>
    </citation>
    <scope>NUCLEOTIDE SEQUENCE</scope>
    <source>
        <strain evidence="2">CMC78</strain>
    </source>
</reference>